<proteinExistence type="inferred from homology"/>
<dbReference type="Gene3D" id="3.40.50.300">
    <property type="entry name" value="P-loop containing nucleotide triphosphate hydrolases"/>
    <property type="match status" value="1"/>
</dbReference>
<comment type="similarity">
    <text evidence="1">Belongs to the ABC transporter superfamily.</text>
</comment>
<dbReference type="PANTHER" id="PTHR43553">
    <property type="entry name" value="HEAVY METAL TRANSPORTER"/>
    <property type="match status" value="1"/>
</dbReference>
<dbReference type="RefSeq" id="WP_210683030.1">
    <property type="nucleotide sequence ID" value="NZ_JAGMWN010000008.1"/>
</dbReference>
<evidence type="ECO:0000313" key="6">
    <source>
        <dbReference type="EMBL" id="MBP5858442.1"/>
    </source>
</evidence>
<keyword evidence="2" id="KW-0813">Transport</keyword>
<protein>
    <submittedName>
        <fullName evidence="6">Energy-coupling factor ABC transporter ATP-binding protein</fullName>
    </submittedName>
</protein>
<feature type="domain" description="ABC transporter" evidence="5">
    <location>
        <begin position="7"/>
        <end position="233"/>
    </location>
</feature>
<dbReference type="InterPro" id="IPR027417">
    <property type="entry name" value="P-loop_NTPase"/>
</dbReference>
<reference evidence="6" key="1">
    <citation type="submission" date="2021-04" db="EMBL/GenBank/DDBJ databases">
        <authorList>
            <person name="Zhang D.-C."/>
        </authorList>
    </citation>
    <scope>NUCLEOTIDE SEQUENCE</scope>
    <source>
        <strain evidence="6">CGMCC 1.15697</strain>
    </source>
</reference>
<dbReference type="PROSITE" id="PS50893">
    <property type="entry name" value="ABC_TRANSPORTER_2"/>
    <property type="match status" value="1"/>
</dbReference>
<dbReference type="GO" id="GO:0042626">
    <property type="term" value="F:ATPase-coupled transmembrane transporter activity"/>
    <property type="evidence" value="ECO:0007669"/>
    <property type="project" value="TreeGrafter"/>
</dbReference>
<name>A0A8J7SAF6_9PROT</name>
<dbReference type="InterPro" id="IPR050095">
    <property type="entry name" value="ECF_ABC_transporter_ATP-bd"/>
</dbReference>
<dbReference type="GO" id="GO:0016887">
    <property type="term" value="F:ATP hydrolysis activity"/>
    <property type="evidence" value="ECO:0007669"/>
    <property type="project" value="InterPro"/>
</dbReference>
<organism evidence="6 7">
    <name type="scientific">Marivibrio halodurans</name>
    <dbReference type="NCBI Taxonomy" id="2039722"/>
    <lineage>
        <taxon>Bacteria</taxon>
        <taxon>Pseudomonadati</taxon>
        <taxon>Pseudomonadota</taxon>
        <taxon>Alphaproteobacteria</taxon>
        <taxon>Rhodospirillales</taxon>
        <taxon>Rhodospirillaceae</taxon>
        <taxon>Marivibrio</taxon>
    </lineage>
</organism>
<dbReference type="InterPro" id="IPR003439">
    <property type="entry name" value="ABC_transporter-like_ATP-bd"/>
</dbReference>
<keyword evidence="3" id="KW-0547">Nucleotide-binding</keyword>
<keyword evidence="4 6" id="KW-0067">ATP-binding</keyword>
<evidence type="ECO:0000259" key="5">
    <source>
        <dbReference type="PROSITE" id="PS50893"/>
    </source>
</evidence>
<dbReference type="InterPro" id="IPR003593">
    <property type="entry name" value="AAA+_ATPase"/>
</dbReference>
<evidence type="ECO:0000256" key="4">
    <source>
        <dbReference type="ARBA" id="ARBA00022840"/>
    </source>
</evidence>
<dbReference type="GO" id="GO:0043190">
    <property type="term" value="C:ATP-binding cassette (ABC) transporter complex"/>
    <property type="evidence" value="ECO:0007669"/>
    <property type="project" value="TreeGrafter"/>
</dbReference>
<dbReference type="SUPFAM" id="SSF52540">
    <property type="entry name" value="P-loop containing nucleoside triphosphate hydrolases"/>
    <property type="match status" value="1"/>
</dbReference>
<accession>A0A8J7SAF6</accession>
<gene>
    <name evidence="6" type="ORF">KAJ83_15585</name>
</gene>
<evidence type="ECO:0000256" key="3">
    <source>
        <dbReference type="ARBA" id="ARBA00022741"/>
    </source>
</evidence>
<comment type="caution">
    <text evidence="6">The sequence shown here is derived from an EMBL/GenBank/DDBJ whole genome shotgun (WGS) entry which is preliminary data.</text>
</comment>
<evidence type="ECO:0000256" key="2">
    <source>
        <dbReference type="ARBA" id="ARBA00022448"/>
    </source>
</evidence>
<sequence length="255" mass="27258">MMQSNAVRLEGVTVSRGGRPVLHDLTLTLGERRIGIVGRNGSGKTTLARTIKGLLKPDSGTVRVAGHDPAARTREATAAVGFLFQNSDHQILCPNVIEEIAFGPIEAGQPRAEAREAARVIMAAHGIEDWADRPVAALSEGQRRLVCLLAVLVLRPVVLILDEPFNGLDIPTRHGLSRFLADLPLQLITISHEIETLEAADRLIWVEEGRIHADGPPAEVAPRFLKAMDRAADIRTGAVADRVAAVEGAAVEGAA</sequence>
<dbReference type="PANTHER" id="PTHR43553:SF24">
    <property type="entry name" value="ENERGY-COUPLING FACTOR TRANSPORTER ATP-BINDING PROTEIN ECFA1"/>
    <property type="match status" value="1"/>
</dbReference>
<evidence type="ECO:0000256" key="1">
    <source>
        <dbReference type="ARBA" id="ARBA00005417"/>
    </source>
</evidence>
<dbReference type="CDD" id="cd03225">
    <property type="entry name" value="ABC_cobalt_CbiO_domain1"/>
    <property type="match status" value="1"/>
</dbReference>
<dbReference type="Pfam" id="PF00005">
    <property type="entry name" value="ABC_tran"/>
    <property type="match status" value="1"/>
</dbReference>
<dbReference type="SMART" id="SM00382">
    <property type="entry name" value="AAA"/>
    <property type="match status" value="1"/>
</dbReference>
<dbReference type="EMBL" id="JAGMWN010000008">
    <property type="protein sequence ID" value="MBP5858442.1"/>
    <property type="molecule type" value="Genomic_DNA"/>
</dbReference>
<evidence type="ECO:0000313" key="7">
    <source>
        <dbReference type="Proteomes" id="UP000672602"/>
    </source>
</evidence>
<dbReference type="InterPro" id="IPR015856">
    <property type="entry name" value="ABC_transpr_CbiO/EcfA_su"/>
</dbReference>
<keyword evidence="7" id="KW-1185">Reference proteome</keyword>
<dbReference type="GO" id="GO:0005524">
    <property type="term" value="F:ATP binding"/>
    <property type="evidence" value="ECO:0007669"/>
    <property type="project" value="UniProtKB-KW"/>
</dbReference>
<dbReference type="Proteomes" id="UP000672602">
    <property type="component" value="Unassembled WGS sequence"/>
</dbReference>
<dbReference type="AlphaFoldDB" id="A0A8J7SAF6"/>